<reference evidence="1 2" key="1">
    <citation type="submission" date="2017-01" db="EMBL/GenBank/DDBJ databases">
        <authorList>
            <person name="Varghese N."/>
            <person name="Submissions S."/>
        </authorList>
    </citation>
    <scope>NUCLEOTIDE SEQUENCE [LARGE SCALE GENOMIC DNA]</scope>
    <source>
        <strain evidence="1 2">ATCC 23464</strain>
    </source>
</reference>
<proteinExistence type="predicted"/>
<evidence type="ECO:0000313" key="1">
    <source>
        <dbReference type="EMBL" id="SIR66789.1"/>
    </source>
</evidence>
<dbReference type="Proteomes" id="UP000186666">
    <property type="component" value="Unassembled WGS sequence"/>
</dbReference>
<sequence length="34" mass="3693">TGYYASGKKVSLTTKIKWSSRNDQVAKVSGTYAP</sequence>
<organism evidence="1 2">
    <name type="scientific">Paenibacillus macquariensis</name>
    <dbReference type="NCBI Taxonomy" id="948756"/>
    <lineage>
        <taxon>Bacteria</taxon>
        <taxon>Bacillati</taxon>
        <taxon>Bacillota</taxon>
        <taxon>Bacilli</taxon>
        <taxon>Bacillales</taxon>
        <taxon>Paenibacillaceae</taxon>
        <taxon>Paenibacillus</taxon>
    </lineage>
</organism>
<protein>
    <submittedName>
        <fullName evidence="1">Uncharacterized protein</fullName>
    </submittedName>
</protein>
<comment type="caution">
    <text evidence="1">The sequence shown here is derived from an EMBL/GenBank/DDBJ whole genome shotgun (WGS) entry which is preliminary data.</text>
</comment>
<keyword evidence="2" id="KW-1185">Reference proteome</keyword>
<gene>
    <name evidence="1" type="ORF">SAMN05421578_1301</name>
</gene>
<name>A0ABY1KDN4_9BACL</name>
<feature type="non-terminal residue" evidence="1">
    <location>
        <position position="1"/>
    </location>
</feature>
<accession>A0ABY1KDN4</accession>
<evidence type="ECO:0000313" key="2">
    <source>
        <dbReference type="Proteomes" id="UP000186666"/>
    </source>
</evidence>
<dbReference type="EMBL" id="FTNK01000030">
    <property type="protein sequence ID" value="SIR66789.1"/>
    <property type="molecule type" value="Genomic_DNA"/>
</dbReference>